<dbReference type="PANTHER" id="PTHR30146">
    <property type="entry name" value="LACI-RELATED TRANSCRIPTIONAL REPRESSOR"/>
    <property type="match status" value="1"/>
</dbReference>
<name>A0A5C5UUB4_9BACT</name>
<dbReference type="InterPro" id="IPR028082">
    <property type="entry name" value="Peripla_BP_I"/>
</dbReference>
<dbReference type="Pfam" id="PF13377">
    <property type="entry name" value="Peripla_BP_3"/>
    <property type="match status" value="1"/>
</dbReference>
<dbReference type="RefSeq" id="WP_146435988.1">
    <property type="nucleotide sequence ID" value="NZ_SJPF01000006.1"/>
</dbReference>
<dbReference type="InterPro" id="IPR046335">
    <property type="entry name" value="LacI/GalR-like_sensor"/>
</dbReference>
<dbReference type="AlphaFoldDB" id="A0A5C5UUB4"/>
<dbReference type="Pfam" id="PF22177">
    <property type="entry name" value="PBP1_XylR"/>
    <property type="match status" value="1"/>
</dbReference>
<dbReference type="GO" id="GO:0003700">
    <property type="term" value="F:DNA-binding transcription factor activity"/>
    <property type="evidence" value="ECO:0007669"/>
    <property type="project" value="InterPro"/>
</dbReference>
<dbReference type="Gene3D" id="3.40.50.2300">
    <property type="match status" value="2"/>
</dbReference>
<evidence type="ECO:0000256" key="3">
    <source>
        <dbReference type="ARBA" id="ARBA00023163"/>
    </source>
</evidence>
<evidence type="ECO:0000313" key="5">
    <source>
        <dbReference type="EMBL" id="TWT29886.1"/>
    </source>
</evidence>
<evidence type="ECO:0000256" key="1">
    <source>
        <dbReference type="ARBA" id="ARBA00023015"/>
    </source>
</evidence>
<dbReference type="InterPro" id="IPR018060">
    <property type="entry name" value="HTH_AraC"/>
</dbReference>
<dbReference type="GO" id="GO:0000976">
    <property type="term" value="F:transcription cis-regulatory region binding"/>
    <property type="evidence" value="ECO:0007669"/>
    <property type="project" value="TreeGrafter"/>
</dbReference>
<dbReference type="EMBL" id="SJPF01000006">
    <property type="protein sequence ID" value="TWT29886.1"/>
    <property type="molecule type" value="Genomic_DNA"/>
</dbReference>
<protein>
    <submittedName>
        <fullName evidence="5">Xylose operon regulatory protein</fullName>
    </submittedName>
</protein>
<proteinExistence type="predicted"/>
<dbReference type="InterPro" id="IPR054031">
    <property type="entry name" value="XylR_PBP1"/>
</dbReference>
<comment type="caution">
    <text evidence="5">The sequence shown here is derived from an EMBL/GenBank/DDBJ whole genome shotgun (WGS) entry which is preliminary data.</text>
</comment>
<dbReference type="OrthoDB" id="9795616at2"/>
<dbReference type="CDD" id="cd01543">
    <property type="entry name" value="PBP1_XylR"/>
    <property type="match status" value="1"/>
</dbReference>
<evidence type="ECO:0000256" key="2">
    <source>
        <dbReference type="ARBA" id="ARBA00023125"/>
    </source>
</evidence>
<keyword evidence="2" id="KW-0238">DNA-binding</keyword>
<dbReference type="PANTHER" id="PTHR30146:SF24">
    <property type="entry name" value="XYLOSE OPERON REGULATORY PROTEIN"/>
    <property type="match status" value="1"/>
</dbReference>
<keyword evidence="3" id="KW-0804">Transcription</keyword>
<dbReference type="SUPFAM" id="SSF53822">
    <property type="entry name" value="Periplasmic binding protein-like I"/>
    <property type="match status" value="1"/>
</dbReference>
<gene>
    <name evidence="5" type="primary">xylR_10</name>
    <name evidence="5" type="ORF">Enr8_45420</name>
</gene>
<keyword evidence="6" id="KW-1185">Reference proteome</keyword>
<dbReference type="Pfam" id="PF12833">
    <property type="entry name" value="HTH_18"/>
    <property type="match status" value="1"/>
</dbReference>
<reference evidence="5 6" key="1">
    <citation type="submission" date="2019-02" db="EMBL/GenBank/DDBJ databases">
        <title>Deep-cultivation of Planctomycetes and their phenomic and genomic characterization uncovers novel biology.</title>
        <authorList>
            <person name="Wiegand S."/>
            <person name="Jogler M."/>
            <person name="Boedeker C."/>
            <person name="Pinto D."/>
            <person name="Vollmers J."/>
            <person name="Rivas-Marin E."/>
            <person name="Kohn T."/>
            <person name="Peeters S.H."/>
            <person name="Heuer A."/>
            <person name="Rast P."/>
            <person name="Oberbeckmann S."/>
            <person name="Bunk B."/>
            <person name="Jeske O."/>
            <person name="Meyerdierks A."/>
            <person name="Storesund J.E."/>
            <person name="Kallscheuer N."/>
            <person name="Luecker S."/>
            <person name="Lage O.M."/>
            <person name="Pohl T."/>
            <person name="Merkel B.J."/>
            <person name="Hornburger P."/>
            <person name="Mueller R.-W."/>
            <person name="Bruemmer F."/>
            <person name="Labrenz M."/>
            <person name="Spormann A.M."/>
            <person name="Op Den Camp H."/>
            <person name="Overmann J."/>
            <person name="Amann R."/>
            <person name="Jetten M.S.M."/>
            <person name="Mascher T."/>
            <person name="Medema M.H."/>
            <person name="Devos D.P."/>
            <person name="Kaster A.-K."/>
            <person name="Ovreas L."/>
            <person name="Rohde M."/>
            <person name="Galperin M.Y."/>
            <person name="Jogler C."/>
        </authorList>
    </citation>
    <scope>NUCLEOTIDE SEQUENCE [LARGE SCALE GENOMIC DNA]</scope>
    <source>
        <strain evidence="5 6">Enr8</strain>
    </source>
</reference>
<feature type="domain" description="HTH araC/xylS-type" evidence="4">
    <location>
        <begin position="282"/>
        <end position="380"/>
    </location>
</feature>
<dbReference type="Proteomes" id="UP000318878">
    <property type="component" value="Unassembled WGS sequence"/>
</dbReference>
<keyword evidence="1" id="KW-0805">Transcription regulation</keyword>
<dbReference type="Gene3D" id="1.10.10.60">
    <property type="entry name" value="Homeodomain-like"/>
    <property type="match status" value="1"/>
</dbReference>
<dbReference type="SMART" id="SM00342">
    <property type="entry name" value="HTH_ARAC"/>
    <property type="match status" value="1"/>
</dbReference>
<evidence type="ECO:0000313" key="6">
    <source>
        <dbReference type="Proteomes" id="UP000318878"/>
    </source>
</evidence>
<accession>A0A5C5UUB4</accession>
<dbReference type="PROSITE" id="PS01124">
    <property type="entry name" value="HTH_ARAC_FAMILY_2"/>
    <property type="match status" value="1"/>
</dbReference>
<evidence type="ECO:0000259" key="4">
    <source>
        <dbReference type="PROSITE" id="PS01124"/>
    </source>
</evidence>
<sequence>MERHRVMLIVETSLVYGREVLRGINRYVVANEPWSIYVDLRELVVRPPAWLEKWEGDGIITRSTTPSLAEKLRALKIPTVDLTDIYGNQGLPQIGTNHEAVGKMGAQHLLERGFRHFAFCGFTGHNWSTRRQEGFKAVVTKAGFDFHQYHSPWDTTTALTWDEQQSQIVRWLESLPRPIGIMACNDMRGQHVLDACRRISVAVPEEIAVIGVDNDELVCDLCDPPLSSIMPNPQRIGYEAAAMLDALMRGEEPKQMSKLIEPIGVVTRQSTDVLAIDDPLVASAVKYIRQHACDGISVEDVLKQVPVSRSILERRFRKYIGRSPQSEIRAVQLKRVRQLLRETDLPLERIATLAGYDHPEYMSVVFKRELGQTPGQYRTQNVKGASRRFR</sequence>
<dbReference type="SUPFAM" id="SSF46689">
    <property type="entry name" value="Homeodomain-like"/>
    <property type="match status" value="2"/>
</dbReference>
<organism evidence="5 6">
    <name type="scientific">Blastopirellula retiformator</name>
    <dbReference type="NCBI Taxonomy" id="2527970"/>
    <lineage>
        <taxon>Bacteria</taxon>
        <taxon>Pseudomonadati</taxon>
        <taxon>Planctomycetota</taxon>
        <taxon>Planctomycetia</taxon>
        <taxon>Pirellulales</taxon>
        <taxon>Pirellulaceae</taxon>
        <taxon>Blastopirellula</taxon>
    </lineage>
</organism>
<dbReference type="InterPro" id="IPR009057">
    <property type="entry name" value="Homeodomain-like_sf"/>
</dbReference>